<sequence length="613" mass="67385">MLDKRKYNFIIIVLMLLVCGPSIQAQINQSNSPLPFSKVLSSEQAFMLSTSFEESVIKFQWQIASGCYLYQERLHISLIQKDLTKLSLMTKAILPPAEQVEDPYFGPESIYKNHLTIPVSLEGYTLQTAATNLKLQVQYQGCAESGFCYPPVTKWYDVTIANKQIQGLTQLADAPTLSDAPAIEKTPTSKSLTSLENKGTFSVIASFYFLGILLTFTPCVLPMIPILFGVIVGESHLNTRKAFRLSLVYVLSMSFTYAIAGIVAATLGKNLQALFQKPLAVFLFASLFIYLGLVQMGVARVRFPQRIQDMLTKLHHRQVGGSYLGAGIMGILATLIASPCVSAPLIGALSYISQSGNIALGGGALFAMGLGMGTLLLVVGTLEGKLLPKRGPWMHAVNQIFAIMMFGIAIWLLSRILPSSITLALWGGVLIFAAWCMGSFRKQAGFSGRVGFGLVIYAFILFWGAWHGETDPIKPLTTGFWGDKNNEKPSLFATIDSEQALTPILEAAKKQQQPLMLVFSAEWCTACKHLENKVFTDATVQKSMSQLALIRADVSPYSETNQILLQKFALIGPPAILFFDKNGKELTNYRIIGEVTPKQFLAHLDQVKQESDE</sequence>
<dbReference type="SUPFAM" id="SSF52833">
    <property type="entry name" value="Thioredoxin-like"/>
    <property type="match status" value="1"/>
</dbReference>
<reference evidence="11" key="2">
    <citation type="journal article" date="2016" name="Genome Announc.">
        <title>Draft Genome Sequences of Two Novel Amoeba-Resistant Intranuclear Bacteria, 'Candidatus Berkiella cookevillensis' and 'Candidatus Berkiella aquae'.</title>
        <authorList>
            <person name="Mehari Y.T."/>
            <person name="Arivett B.A."/>
            <person name="Farone A.L."/>
            <person name="Gunderson J.H."/>
            <person name="Farone M.B."/>
        </authorList>
    </citation>
    <scope>NUCLEOTIDE SEQUENCE</scope>
    <source>
        <strain evidence="11">HT99</strain>
    </source>
</reference>
<dbReference type="Gene3D" id="2.60.40.1250">
    <property type="entry name" value="Thiol:disulfide interchange protein DsbD, N-terminal domain"/>
    <property type="match status" value="1"/>
</dbReference>
<feature type="domain" description="Thioredoxin" evidence="9">
    <location>
        <begin position="483"/>
        <end position="609"/>
    </location>
</feature>
<dbReference type="STRING" id="295108.HT99x_00682"/>
<dbReference type="InterPro" id="IPR036249">
    <property type="entry name" value="Thioredoxin-like_sf"/>
</dbReference>
<dbReference type="SUPFAM" id="SSF74863">
    <property type="entry name" value="Thiol:disulfide interchange protein DsbD, N-terminal domain (DsbD-alpha)"/>
    <property type="match status" value="1"/>
</dbReference>
<reference evidence="10" key="1">
    <citation type="submission" date="2015-09" db="EMBL/GenBank/DDBJ databases">
        <title>Draft Genome Sequences of Two Novel Amoeba-resistant Intranuclear Bacteria, Candidatus Berkiella cookevillensis and Candidatus Berkiella aquae.</title>
        <authorList>
            <person name="Mehari Y.T."/>
            <person name="Arivett B.A."/>
            <person name="Farone A.L."/>
            <person name="Gunderson J.H."/>
            <person name="Farone M.B."/>
        </authorList>
    </citation>
    <scope>NUCLEOTIDE SEQUENCE [LARGE SCALE GENOMIC DNA]</scope>
    <source>
        <strain evidence="10">HT99</strain>
    </source>
</reference>
<proteinExistence type="predicted"/>
<dbReference type="GO" id="GO:0005886">
    <property type="term" value="C:plasma membrane"/>
    <property type="evidence" value="ECO:0007669"/>
    <property type="project" value="UniProtKB-SubCell"/>
</dbReference>
<feature type="transmembrane region" description="Helical" evidence="8">
    <location>
        <begin position="393"/>
        <end position="413"/>
    </location>
</feature>
<dbReference type="InterPro" id="IPR003834">
    <property type="entry name" value="Cyt_c_assmbl_TM_dom"/>
</dbReference>
<evidence type="ECO:0000256" key="8">
    <source>
        <dbReference type="SAM" id="Phobius"/>
    </source>
</evidence>
<evidence type="ECO:0000313" key="11">
    <source>
        <dbReference type="EMBL" id="MCS5712536.1"/>
    </source>
</evidence>
<dbReference type="PANTHER" id="PTHR32234">
    <property type="entry name" value="THIOL:DISULFIDE INTERCHANGE PROTEIN DSBD"/>
    <property type="match status" value="1"/>
</dbReference>
<keyword evidence="4" id="KW-0201">Cytochrome c-type biogenesis</keyword>
<dbReference type="PANTHER" id="PTHR32234:SF0">
    <property type="entry name" value="THIOL:DISULFIDE INTERCHANGE PROTEIN DSBD"/>
    <property type="match status" value="1"/>
</dbReference>
<dbReference type="InterPro" id="IPR013766">
    <property type="entry name" value="Thioredoxin_domain"/>
</dbReference>
<dbReference type="InterPro" id="IPR017937">
    <property type="entry name" value="Thioredoxin_CS"/>
</dbReference>
<reference evidence="11" key="3">
    <citation type="submission" date="2021-06" db="EMBL/GenBank/DDBJ databases">
        <title>Genomic Description and Analysis of Intracellular Bacteria, Candidatus Berkiella cookevillensis and Candidatus Berkiella aquae.</title>
        <authorList>
            <person name="Kidane D.T."/>
            <person name="Mehari Y.T."/>
            <person name="Rice F.C."/>
            <person name="Arivett B.A."/>
            <person name="Farone A.L."/>
            <person name="Berk S.G."/>
            <person name="Farone M.B."/>
        </authorList>
    </citation>
    <scope>NUCLEOTIDE SEQUENCE</scope>
    <source>
        <strain evidence="11">HT99</strain>
    </source>
</reference>
<dbReference type="RefSeq" id="WP_075065322.1">
    <property type="nucleotide sequence ID" value="NZ_LKAJ02000001.1"/>
</dbReference>
<feature type="transmembrane region" description="Helical" evidence="8">
    <location>
        <begin position="450"/>
        <end position="466"/>
    </location>
</feature>
<dbReference type="GO" id="GO:0045454">
    <property type="term" value="P:cell redox homeostasis"/>
    <property type="evidence" value="ECO:0007669"/>
    <property type="project" value="TreeGrafter"/>
</dbReference>
<dbReference type="EC" id="1.8.1.8" evidence="10 11"/>
<comment type="subcellular location">
    <subcellularLocation>
        <location evidence="1">Cell membrane</location>
        <topology evidence="1">Multi-pass membrane protein</topology>
    </subcellularLocation>
</comment>
<evidence type="ECO:0000256" key="6">
    <source>
        <dbReference type="ARBA" id="ARBA00023136"/>
    </source>
</evidence>
<evidence type="ECO:0000313" key="12">
    <source>
        <dbReference type="Proteomes" id="UP000051497"/>
    </source>
</evidence>
<feature type="transmembrane region" description="Helical" evidence="8">
    <location>
        <begin position="322"/>
        <end position="352"/>
    </location>
</feature>
<organism evidence="10">
    <name type="scientific">Candidatus Berkiella aquae</name>
    <dbReference type="NCBI Taxonomy" id="295108"/>
    <lineage>
        <taxon>Bacteria</taxon>
        <taxon>Pseudomonadati</taxon>
        <taxon>Pseudomonadota</taxon>
        <taxon>Gammaproteobacteria</taxon>
        <taxon>Candidatus Berkiellales</taxon>
        <taxon>Candidatus Berkiellaceae</taxon>
        <taxon>Candidatus Berkiella</taxon>
    </lineage>
</organism>
<dbReference type="Gene3D" id="3.40.30.10">
    <property type="entry name" value="Glutaredoxin"/>
    <property type="match status" value="1"/>
</dbReference>
<evidence type="ECO:0000256" key="3">
    <source>
        <dbReference type="ARBA" id="ARBA00022692"/>
    </source>
</evidence>
<dbReference type="PROSITE" id="PS00194">
    <property type="entry name" value="THIOREDOXIN_1"/>
    <property type="match status" value="1"/>
</dbReference>
<accession>A0A0Q9YZR1</accession>
<keyword evidence="7" id="KW-0676">Redox-active center</keyword>
<evidence type="ECO:0000259" key="9">
    <source>
        <dbReference type="PROSITE" id="PS51352"/>
    </source>
</evidence>
<evidence type="ECO:0000256" key="7">
    <source>
        <dbReference type="ARBA" id="ARBA00023284"/>
    </source>
</evidence>
<dbReference type="NCBIfam" id="NF001419">
    <property type="entry name" value="PRK00293.1"/>
    <property type="match status" value="1"/>
</dbReference>
<protein>
    <submittedName>
        <fullName evidence="11">Protein-disulfide reductase DsbD</fullName>
        <ecNumber evidence="10 11">1.8.1.8</ecNumber>
    </submittedName>
    <submittedName>
        <fullName evidence="10">Thiol:disulfide interchange protein DsbD</fullName>
    </submittedName>
</protein>
<feature type="transmembrane region" description="Helical" evidence="8">
    <location>
        <begin position="207"/>
        <end position="233"/>
    </location>
</feature>
<keyword evidence="3 8" id="KW-0812">Transmembrane</keyword>
<keyword evidence="12" id="KW-1185">Reference proteome</keyword>
<evidence type="ECO:0000256" key="2">
    <source>
        <dbReference type="ARBA" id="ARBA00022475"/>
    </source>
</evidence>
<dbReference type="PATRIC" id="fig|1590043.3.peg.683"/>
<dbReference type="AlphaFoldDB" id="A0A0Q9YZR1"/>
<dbReference type="Pfam" id="PF11412">
    <property type="entry name" value="DsbD_N"/>
    <property type="match status" value="1"/>
</dbReference>
<dbReference type="Pfam" id="PF02683">
    <property type="entry name" value="DsbD_TM"/>
    <property type="match status" value="1"/>
</dbReference>
<dbReference type="GO" id="GO:0017004">
    <property type="term" value="P:cytochrome complex assembly"/>
    <property type="evidence" value="ECO:0007669"/>
    <property type="project" value="UniProtKB-KW"/>
</dbReference>
<feature type="transmembrane region" description="Helical" evidence="8">
    <location>
        <begin position="279"/>
        <end position="301"/>
    </location>
</feature>
<evidence type="ECO:0000256" key="4">
    <source>
        <dbReference type="ARBA" id="ARBA00022748"/>
    </source>
</evidence>
<dbReference type="InterPro" id="IPR036929">
    <property type="entry name" value="DsbDN_sf"/>
</dbReference>
<dbReference type="OrthoDB" id="9811036at2"/>
<feature type="transmembrane region" description="Helical" evidence="8">
    <location>
        <begin position="419"/>
        <end position="438"/>
    </location>
</feature>
<keyword evidence="5 8" id="KW-1133">Transmembrane helix</keyword>
<evidence type="ECO:0000256" key="5">
    <source>
        <dbReference type="ARBA" id="ARBA00022989"/>
    </source>
</evidence>
<dbReference type="EMBL" id="LKAJ02000001">
    <property type="protein sequence ID" value="MCS5712536.1"/>
    <property type="molecule type" value="Genomic_DNA"/>
</dbReference>
<keyword evidence="2" id="KW-1003">Cell membrane</keyword>
<dbReference type="Proteomes" id="UP000051497">
    <property type="component" value="Unassembled WGS sequence"/>
</dbReference>
<feature type="transmembrane region" description="Helical" evidence="8">
    <location>
        <begin position="245"/>
        <end position="267"/>
    </location>
</feature>
<keyword evidence="10" id="KW-0560">Oxidoreductase</keyword>
<dbReference type="InterPro" id="IPR028250">
    <property type="entry name" value="DsbDN"/>
</dbReference>
<evidence type="ECO:0000256" key="1">
    <source>
        <dbReference type="ARBA" id="ARBA00004651"/>
    </source>
</evidence>
<name>A0A0Q9YZR1_9GAMM</name>
<feature type="transmembrane region" description="Helical" evidence="8">
    <location>
        <begin position="358"/>
        <end position="381"/>
    </location>
</feature>
<comment type="caution">
    <text evidence="10">The sequence shown here is derived from an EMBL/GenBank/DDBJ whole genome shotgun (WGS) entry which is preliminary data.</text>
</comment>
<dbReference type="EMBL" id="LKAJ01000002">
    <property type="protein sequence ID" value="KRG22263.1"/>
    <property type="molecule type" value="Genomic_DNA"/>
</dbReference>
<keyword evidence="6 8" id="KW-0472">Membrane</keyword>
<gene>
    <name evidence="10" type="primary">dsbD</name>
    <name evidence="10" type="ORF">HT99x_00682</name>
    <name evidence="11" type="ORF">HT99x_013935</name>
</gene>
<dbReference type="PROSITE" id="PS51352">
    <property type="entry name" value="THIOREDOXIN_2"/>
    <property type="match status" value="1"/>
</dbReference>
<evidence type="ECO:0000313" key="10">
    <source>
        <dbReference type="EMBL" id="KRG22263.1"/>
    </source>
</evidence>
<dbReference type="GO" id="GO:0047134">
    <property type="term" value="F:protein-disulfide reductase [NAD(P)H] activity"/>
    <property type="evidence" value="ECO:0007669"/>
    <property type="project" value="UniProtKB-EC"/>
</dbReference>
<dbReference type="Pfam" id="PF13899">
    <property type="entry name" value="Thioredoxin_7"/>
    <property type="match status" value="1"/>
</dbReference>